<sequence length="137" mass="15010">MPLQRGQTIDWLFSLVDPRSPFRGVDSSTLQLDHLSERDRSIGEGPSVCQLCSLIDLRSPISGIDRSERDRSVGGRSFGPPAPQLGRSTISLQAVEGRSFGSPIPLLGLFKISWIGWFEVARSARGIGRSEVALSFR</sequence>
<dbReference type="Proteomes" id="UP000634136">
    <property type="component" value="Unassembled WGS sequence"/>
</dbReference>
<name>A0A834SXB9_9FABA</name>
<protein>
    <submittedName>
        <fullName evidence="2">Uncharacterized protein</fullName>
    </submittedName>
</protein>
<gene>
    <name evidence="2" type="ORF">G2W53_032785</name>
</gene>
<dbReference type="AlphaFoldDB" id="A0A834SXB9"/>
<evidence type="ECO:0000313" key="3">
    <source>
        <dbReference type="Proteomes" id="UP000634136"/>
    </source>
</evidence>
<comment type="caution">
    <text evidence="2">The sequence shown here is derived from an EMBL/GenBank/DDBJ whole genome shotgun (WGS) entry which is preliminary data.</text>
</comment>
<organism evidence="2 3">
    <name type="scientific">Senna tora</name>
    <dbReference type="NCBI Taxonomy" id="362788"/>
    <lineage>
        <taxon>Eukaryota</taxon>
        <taxon>Viridiplantae</taxon>
        <taxon>Streptophyta</taxon>
        <taxon>Embryophyta</taxon>
        <taxon>Tracheophyta</taxon>
        <taxon>Spermatophyta</taxon>
        <taxon>Magnoliopsida</taxon>
        <taxon>eudicotyledons</taxon>
        <taxon>Gunneridae</taxon>
        <taxon>Pentapetalae</taxon>
        <taxon>rosids</taxon>
        <taxon>fabids</taxon>
        <taxon>Fabales</taxon>
        <taxon>Fabaceae</taxon>
        <taxon>Caesalpinioideae</taxon>
        <taxon>Cassia clade</taxon>
        <taxon>Senna</taxon>
    </lineage>
</organism>
<evidence type="ECO:0000313" key="2">
    <source>
        <dbReference type="EMBL" id="KAF7811809.1"/>
    </source>
</evidence>
<reference evidence="2" key="1">
    <citation type="submission" date="2020-09" db="EMBL/GenBank/DDBJ databases">
        <title>Genome-Enabled Discovery of Anthraquinone Biosynthesis in Senna tora.</title>
        <authorList>
            <person name="Kang S.-H."/>
            <person name="Pandey R.P."/>
            <person name="Lee C.-M."/>
            <person name="Sim J.-S."/>
            <person name="Jeong J.-T."/>
            <person name="Choi B.-S."/>
            <person name="Jung M."/>
            <person name="Ginzburg D."/>
            <person name="Zhao K."/>
            <person name="Won S.Y."/>
            <person name="Oh T.-J."/>
            <person name="Yu Y."/>
            <person name="Kim N.-H."/>
            <person name="Lee O.R."/>
            <person name="Lee T.-H."/>
            <person name="Bashyal P."/>
            <person name="Kim T.-S."/>
            <person name="Lee W.-H."/>
            <person name="Kawkins C."/>
            <person name="Kim C.-K."/>
            <person name="Kim J.S."/>
            <person name="Ahn B.O."/>
            <person name="Rhee S.Y."/>
            <person name="Sohng J.K."/>
        </authorList>
    </citation>
    <scope>NUCLEOTIDE SEQUENCE</scope>
    <source>
        <tissue evidence="2">Leaf</tissue>
    </source>
</reference>
<feature type="region of interest" description="Disordered" evidence="1">
    <location>
        <begin position="65"/>
        <end position="84"/>
    </location>
</feature>
<evidence type="ECO:0000256" key="1">
    <source>
        <dbReference type="SAM" id="MobiDB-lite"/>
    </source>
</evidence>
<dbReference type="EMBL" id="JAAIUW010000010">
    <property type="protein sequence ID" value="KAF7811809.1"/>
    <property type="molecule type" value="Genomic_DNA"/>
</dbReference>
<accession>A0A834SXB9</accession>
<keyword evidence="3" id="KW-1185">Reference proteome</keyword>
<proteinExistence type="predicted"/>